<evidence type="ECO:0000313" key="3">
    <source>
        <dbReference type="EMBL" id="ALJ00306.1"/>
    </source>
</evidence>
<dbReference type="EMBL" id="CP012643">
    <property type="protein sequence ID" value="ALJ00306.1"/>
    <property type="molecule type" value="Genomic_DNA"/>
</dbReference>
<feature type="domain" description="Response regulatory" evidence="2">
    <location>
        <begin position="7"/>
        <end position="132"/>
    </location>
</feature>
<accession>A0A0P0CUJ9</accession>
<dbReference type="RefSeq" id="WP_062544867.1">
    <property type="nucleotide sequence ID" value="NZ_CP012643.1"/>
</dbReference>
<dbReference type="STRING" id="512763.DC20_16680"/>
<dbReference type="SMART" id="SM00448">
    <property type="entry name" value="REC"/>
    <property type="match status" value="1"/>
</dbReference>
<keyword evidence="4" id="KW-1185">Reference proteome</keyword>
<dbReference type="SUPFAM" id="SSF52172">
    <property type="entry name" value="CheY-like"/>
    <property type="match status" value="1"/>
</dbReference>
<sequence>MNSKHAHILLVEDDPVDVATTKRAFQAKGVENPIHVAPNGKVALDMLLGRGMTALSPIPQIILLDLNLPEMGGLEFLKELRKNPQLKACSVFVMTGQGSSQDLLEAYDLNVAGYIVKPLQYSSFVEKIGTLQSFWNLIELPN</sequence>
<dbReference type="PATRIC" id="fig|512763.3.peg.3671"/>
<dbReference type="CDD" id="cd17557">
    <property type="entry name" value="REC_Rcp-like"/>
    <property type="match status" value="1"/>
</dbReference>
<protein>
    <submittedName>
        <fullName evidence="3">Chemotaxis protein CheY</fullName>
    </submittedName>
</protein>
<dbReference type="GO" id="GO:0000160">
    <property type="term" value="P:phosphorelay signal transduction system"/>
    <property type="evidence" value="ECO:0007669"/>
    <property type="project" value="InterPro"/>
</dbReference>
<dbReference type="PANTHER" id="PTHR44520:SF2">
    <property type="entry name" value="RESPONSE REGULATOR RCP1"/>
    <property type="match status" value="1"/>
</dbReference>
<dbReference type="InterPro" id="IPR011006">
    <property type="entry name" value="CheY-like_superfamily"/>
</dbReference>
<evidence type="ECO:0000313" key="4">
    <source>
        <dbReference type="Proteomes" id="UP000061382"/>
    </source>
</evidence>
<dbReference type="Proteomes" id="UP000061382">
    <property type="component" value="Chromosome"/>
</dbReference>
<dbReference type="InterPro" id="IPR052893">
    <property type="entry name" value="TCS_response_regulator"/>
</dbReference>
<reference evidence="3 4" key="1">
    <citation type="submission" date="2015-08" db="EMBL/GenBank/DDBJ databases">
        <title>Complete genome sequence of Rufibacter tibetensis strain 1351t, a radiation-resistant bacterium from tibet plateau.</title>
        <authorList>
            <person name="Dai J."/>
        </authorList>
    </citation>
    <scope>NUCLEOTIDE SEQUENCE [LARGE SCALE GENOMIC DNA]</scope>
    <source>
        <strain evidence="3 4">1351</strain>
    </source>
</reference>
<feature type="modified residue" description="4-aspartylphosphate" evidence="1">
    <location>
        <position position="65"/>
    </location>
</feature>
<dbReference type="KEGG" id="rti:DC20_16680"/>
<dbReference type="PROSITE" id="PS50110">
    <property type="entry name" value="RESPONSE_REGULATORY"/>
    <property type="match status" value="1"/>
</dbReference>
<dbReference type="Gene3D" id="3.40.50.2300">
    <property type="match status" value="1"/>
</dbReference>
<organism evidence="3 4">
    <name type="scientific">Rufibacter tibetensis</name>
    <dbReference type="NCBI Taxonomy" id="512763"/>
    <lineage>
        <taxon>Bacteria</taxon>
        <taxon>Pseudomonadati</taxon>
        <taxon>Bacteroidota</taxon>
        <taxon>Cytophagia</taxon>
        <taxon>Cytophagales</taxon>
        <taxon>Hymenobacteraceae</taxon>
        <taxon>Rufibacter</taxon>
    </lineage>
</organism>
<name>A0A0P0CUJ9_9BACT</name>
<dbReference type="InterPro" id="IPR001789">
    <property type="entry name" value="Sig_transdc_resp-reg_receiver"/>
</dbReference>
<proteinExistence type="predicted"/>
<evidence type="ECO:0000259" key="2">
    <source>
        <dbReference type="PROSITE" id="PS50110"/>
    </source>
</evidence>
<dbReference type="AlphaFoldDB" id="A0A0P0CUJ9"/>
<dbReference type="PANTHER" id="PTHR44520">
    <property type="entry name" value="RESPONSE REGULATOR RCP1-RELATED"/>
    <property type="match status" value="1"/>
</dbReference>
<dbReference type="OrthoDB" id="7631574at2"/>
<evidence type="ECO:0000256" key="1">
    <source>
        <dbReference type="PROSITE-ProRule" id="PRU00169"/>
    </source>
</evidence>
<gene>
    <name evidence="3" type="ORF">DC20_16680</name>
</gene>
<keyword evidence="1" id="KW-0597">Phosphoprotein</keyword>
<dbReference type="Pfam" id="PF00072">
    <property type="entry name" value="Response_reg"/>
    <property type="match status" value="1"/>
</dbReference>